<comment type="caution">
    <text evidence="4">The sequence shown here is derived from an EMBL/GenBank/DDBJ whole genome shotgun (WGS) entry which is preliminary data.</text>
</comment>
<evidence type="ECO:0000259" key="3">
    <source>
        <dbReference type="PROSITE" id="PS50110"/>
    </source>
</evidence>
<dbReference type="CDD" id="cd19920">
    <property type="entry name" value="REC_PA4781-like"/>
    <property type="match status" value="1"/>
</dbReference>
<dbReference type="Pfam" id="PF04326">
    <property type="entry name" value="SLFN_AlbA_2"/>
    <property type="match status" value="1"/>
</dbReference>
<dbReference type="InterPro" id="IPR001789">
    <property type="entry name" value="Sig_transdc_resp-reg_receiver"/>
</dbReference>
<proteinExistence type="predicted"/>
<organism evidence="4 5">
    <name type="scientific">Flammeovirga agarivorans</name>
    <dbReference type="NCBI Taxonomy" id="2726742"/>
    <lineage>
        <taxon>Bacteria</taxon>
        <taxon>Pseudomonadati</taxon>
        <taxon>Bacteroidota</taxon>
        <taxon>Cytophagia</taxon>
        <taxon>Cytophagales</taxon>
        <taxon>Flammeovirgaceae</taxon>
        <taxon>Flammeovirga</taxon>
    </lineage>
</organism>
<dbReference type="PANTHER" id="PTHR44591">
    <property type="entry name" value="STRESS RESPONSE REGULATOR PROTEIN 1"/>
    <property type="match status" value="1"/>
</dbReference>
<accession>A0A7X8XWH4</accession>
<sequence>MTDKKNCILIVDDAPENIDILRGLLGDEYKIKVALNGKRALDLAKSSPQPDLILLDIVMPEMDGYEVLEQLKADPELSHISVIFLTSKVDPEDEKKGFSLGASDYITKPFDPDIVKSRIKPRIEMSVHQKQLKEQIAQLTLNGGEHEEGSKEQELLDLIAKGESENVEFKSTLRFNLYTKKHEPRIENQCLKSIAAFLNGHGGTLFIGVNDDGEPIGLKPDAFKNEDKLMLHWHNLVKQYVGADLAQFIHTSVVMLKGEQVMVVKCDPSARPVFMTRDGDEAFYVRMGNSSQSLKPSEMLAYVDSRYGDAR</sequence>
<dbReference type="Gene3D" id="3.40.50.2300">
    <property type="match status" value="1"/>
</dbReference>
<dbReference type="SUPFAM" id="SSF52172">
    <property type="entry name" value="CheY-like"/>
    <property type="match status" value="1"/>
</dbReference>
<dbReference type="PANTHER" id="PTHR44591:SF3">
    <property type="entry name" value="RESPONSE REGULATORY DOMAIN-CONTAINING PROTEIN"/>
    <property type="match status" value="1"/>
</dbReference>
<evidence type="ECO:0000313" key="5">
    <source>
        <dbReference type="Proteomes" id="UP000585050"/>
    </source>
</evidence>
<gene>
    <name evidence="4" type="ORF">HGP29_12840</name>
</gene>
<protein>
    <submittedName>
        <fullName evidence="4">Response regulator</fullName>
    </submittedName>
</protein>
<dbReference type="GO" id="GO:0000160">
    <property type="term" value="P:phosphorelay signal transduction system"/>
    <property type="evidence" value="ECO:0007669"/>
    <property type="project" value="InterPro"/>
</dbReference>
<feature type="domain" description="Response regulatory" evidence="3">
    <location>
        <begin position="7"/>
        <end position="123"/>
    </location>
</feature>
<feature type="modified residue" description="4-aspartylphosphate" evidence="2">
    <location>
        <position position="56"/>
    </location>
</feature>
<reference evidence="4 5" key="1">
    <citation type="submission" date="2020-04" db="EMBL/GenBank/DDBJ databases">
        <title>Flammeovirga sp. SR4, a novel species isolated from seawater.</title>
        <authorList>
            <person name="Wang X."/>
        </authorList>
    </citation>
    <scope>NUCLEOTIDE SEQUENCE [LARGE SCALE GENOMIC DNA]</scope>
    <source>
        <strain evidence="4 5">SR4</strain>
    </source>
</reference>
<dbReference type="InterPro" id="IPR050595">
    <property type="entry name" value="Bact_response_regulator"/>
</dbReference>
<evidence type="ECO:0000256" key="2">
    <source>
        <dbReference type="PROSITE-ProRule" id="PRU00169"/>
    </source>
</evidence>
<dbReference type="EMBL" id="JABAIL010000003">
    <property type="protein sequence ID" value="NLR92105.1"/>
    <property type="molecule type" value="Genomic_DNA"/>
</dbReference>
<dbReference type="SMART" id="SM00448">
    <property type="entry name" value="REC"/>
    <property type="match status" value="1"/>
</dbReference>
<dbReference type="RefSeq" id="WP_168882810.1">
    <property type="nucleotide sequence ID" value="NZ_JABAIL010000003.1"/>
</dbReference>
<dbReference type="PROSITE" id="PS50110">
    <property type="entry name" value="RESPONSE_REGULATORY"/>
    <property type="match status" value="1"/>
</dbReference>
<keyword evidence="1 2" id="KW-0597">Phosphoprotein</keyword>
<dbReference type="InterPro" id="IPR007421">
    <property type="entry name" value="Schlafen_AlbA_2_dom"/>
</dbReference>
<evidence type="ECO:0000256" key="1">
    <source>
        <dbReference type="ARBA" id="ARBA00022553"/>
    </source>
</evidence>
<keyword evidence="5" id="KW-1185">Reference proteome</keyword>
<dbReference type="Pfam" id="PF00072">
    <property type="entry name" value="Response_reg"/>
    <property type="match status" value="1"/>
</dbReference>
<dbReference type="InterPro" id="IPR038461">
    <property type="entry name" value="Schlafen_AlbA_2_dom_sf"/>
</dbReference>
<dbReference type="Proteomes" id="UP000585050">
    <property type="component" value="Unassembled WGS sequence"/>
</dbReference>
<dbReference type="Gene3D" id="3.30.950.30">
    <property type="entry name" value="Schlafen, AAA domain"/>
    <property type="match status" value="1"/>
</dbReference>
<evidence type="ECO:0000313" key="4">
    <source>
        <dbReference type="EMBL" id="NLR92105.1"/>
    </source>
</evidence>
<dbReference type="InterPro" id="IPR011006">
    <property type="entry name" value="CheY-like_superfamily"/>
</dbReference>
<name>A0A7X8XWH4_9BACT</name>
<dbReference type="AlphaFoldDB" id="A0A7X8XWH4"/>